<reference evidence="2" key="1">
    <citation type="journal article" date="2023" name="Mol. Phylogenet. Evol.">
        <title>Genome-scale phylogeny and comparative genomics of the fungal order Sordariales.</title>
        <authorList>
            <person name="Hensen N."/>
            <person name="Bonometti L."/>
            <person name="Westerberg I."/>
            <person name="Brannstrom I.O."/>
            <person name="Guillou S."/>
            <person name="Cros-Aarteil S."/>
            <person name="Calhoun S."/>
            <person name="Haridas S."/>
            <person name="Kuo A."/>
            <person name="Mondo S."/>
            <person name="Pangilinan J."/>
            <person name="Riley R."/>
            <person name="LaButti K."/>
            <person name="Andreopoulos B."/>
            <person name="Lipzen A."/>
            <person name="Chen C."/>
            <person name="Yan M."/>
            <person name="Daum C."/>
            <person name="Ng V."/>
            <person name="Clum A."/>
            <person name="Steindorff A."/>
            <person name="Ohm R.A."/>
            <person name="Martin F."/>
            <person name="Silar P."/>
            <person name="Natvig D.O."/>
            <person name="Lalanne C."/>
            <person name="Gautier V."/>
            <person name="Ament-Velasquez S.L."/>
            <person name="Kruys A."/>
            <person name="Hutchinson M.I."/>
            <person name="Powell A.J."/>
            <person name="Barry K."/>
            <person name="Miller A.N."/>
            <person name="Grigoriev I.V."/>
            <person name="Debuchy R."/>
            <person name="Gladieux P."/>
            <person name="Hiltunen Thoren M."/>
            <person name="Johannesson H."/>
        </authorList>
    </citation>
    <scope>NUCLEOTIDE SEQUENCE</scope>
    <source>
        <strain evidence="2">CBS 314.62</strain>
    </source>
</reference>
<sequence length="693" mass="78671">MLSVRSNARALLSPLAGASVAIARRCQCQCQAPFQSQFQFQQRQQQQRRRNTTTTATESASAPPEPDTLVKKVRKRRVVKTKPVDPLAAASEESDLASKLHSPELEICREPKKANPRASLLVAETDLAKKLHDTRLWRSGRVRKQGVIGDWHRVNVVSEGLCDDIIEYIKPSLLRHKGCDLIDIFPGPGLFSSKMHDLLEPRTHILMEPDEDIYKPMLEPLLQRPNTVYTTRSGIIWSDLNEIMTPAFLPHQIERSNFAGGRGGEPKRNDTLLVMANLATYPKRKYRSFDSVTQLVLFQFMSAIKTSALFHKYGLVRLLLWVAEPEEVGLVPRSVQRRRRMAVEAELSTDWLYEVAGPDSKDHWFQRDKSIENEGGHRVVARMRSNGYVTPPGRETRLLTKVLSQLEEGKTILAGEQQPEFDRKYLPALIEHEKLEADGKIVLKSPEYFRLIYLRYKVQWNDKRSGSAFELMKEAEQIAKDLVAATDDASRTAVAAREAAWNRKIEVLNANLRKEYFLHRDNLHIFHQSPQVLSWDRRPCEPLRVEPTEFYPNVPSFLLDIQPKAMFPLLRETGIGSSHAAESFEMILRSMLATSVLPVSKAFERLWTGAAEGVLPYCPSLRDPAQGGTPLGGFGEISCRSVNEKQLTEIITAWEKWPFKPSFNELVGKVNEGPAYREEDERGAATERVLSAF</sequence>
<evidence type="ECO:0000313" key="3">
    <source>
        <dbReference type="Proteomes" id="UP001270362"/>
    </source>
</evidence>
<evidence type="ECO:0000256" key="1">
    <source>
        <dbReference type="SAM" id="MobiDB-lite"/>
    </source>
</evidence>
<dbReference type="Gene3D" id="1.10.8.100">
    <property type="entry name" value="Ribosomal RNA adenine dimethylase-like, domain 2"/>
    <property type="match status" value="1"/>
</dbReference>
<comment type="caution">
    <text evidence="2">The sequence shown here is derived from an EMBL/GenBank/DDBJ whole genome shotgun (WGS) entry which is preliminary data.</text>
</comment>
<dbReference type="AlphaFoldDB" id="A0AAE0XDR8"/>
<dbReference type="EMBL" id="JAULSO010000002">
    <property type="protein sequence ID" value="KAK3690487.1"/>
    <property type="molecule type" value="Genomic_DNA"/>
</dbReference>
<feature type="compositionally biased region" description="Low complexity" evidence="1">
    <location>
        <begin position="52"/>
        <end position="62"/>
    </location>
</feature>
<name>A0AAE0XDR8_9PEZI</name>
<organism evidence="2 3">
    <name type="scientific">Podospora appendiculata</name>
    <dbReference type="NCBI Taxonomy" id="314037"/>
    <lineage>
        <taxon>Eukaryota</taxon>
        <taxon>Fungi</taxon>
        <taxon>Dikarya</taxon>
        <taxon>Ascomycota</taxon>
        <taxon>Pezizomycotina</taxon>
        <taxon>Sordariomycetes</taxon>
        <taxon>Sordariomycetidae</taxon>
        <taxon>Sordariales</taxon>
        <taxon>Podosporaceae</taxon>
        <taxon>Podospora</taxon>
    </lineage>
</organism>
<dbReference type="Gene3D" id="3.40.50.150">
    <property type="entry name" value="Vaccinia Virus protein VP39"/>
    <property type="match status" value="1"/>
</dbReference>
<evidence type="ECO:0008006" key="4">
    <source>
        <dbReference type="Google" id="ProtNLM"/>
    </source>
</evidence>
<dbReference type="SUPFAM" id="SSF53335">
    <property type="entry name" value="S-adenosyl-L-methionine-dependent methyltransferases"/>
    <property type="match status" value="1"/>
</dbReference>
<dbReference type="InterPro" id="IPR023165">
    <property type="entry name" value="rRNA_Ade_diMease-like_C"/>
</dbReference>
<dbReference type="Proteomes" id="UP001270362">
    <property type="component" value="Unassembled WGS sequence"/>
</dbReference>
<keyword evidence="3" id="KW-1185">Reference proteome</keyword>
<evidence type="ECO:0000313" key="2">
    <source>
        <dbReference type="EMBL" id="KAK3690487.1"/>
    </source>
</evidence>
<protein>
    <recommendedName>
        <fullName evidence="4">rRNA adenine N(6)-methyltransferase</fullName>
    </recommendedName>
</protein>
<proteinExistence type="predicted"/>
<gene>
    <name evidence="2" type="ORF">B0T22DRAFT_463706</name>
</gene>
<dbReference type="InterPro" id="IPR029063">
    <property type="entry name" value="SAM-dependent_MTases_sf"/>
</dbReference>
<feature type="region of interest" description="Disordered" evidence="1">
    <location>
        <begin position="41"/>
        <end position="68"/>
    </location>
</feature>
<reference evidence="2" key="2">
    <citation type="submission" date="2023-06" db="EMBL/GenBank/DDBJ databases">
        <authorList>
            <consortium name="Lawrence Berkeley National Laboratory"/>
            <person name="Haridas S."/>
            <person name="Hensen N."/>
            <person name="Bonometti L."/>
            <person name="Westerberg I."/>
            <person name="Brannstrom I.O."/>
            <person name="Guillou S."/>
            <person name="Cros-Aarteil S."/>
            <person name="Calhoun S."/>
            <person name="Kuo A."/>
            <person name="Mondo S."/>
            <person name="Pangilinan J."/>
            <person name="Riley R."/>
            <person name="Labutti K."/>
            <person name="Andreopoulos B."/>
            <person name="Lipzen A."/>
            <person name="Chen C."/>
            <person name="Yanf M."/>
            <person name="Daum C."/>
            <person name="Ng V."/>
            <person name="Clum A."/>
            <person name="Steindorff A."/>
            <person name="Ohm R."/>
            <person name="Martin F."/>
            <person name="Silar P."/>
            <person name="Natvig D."/>
            <person name="Lalanne C."/>
            <person name="Gautier V."/>
            <person name="Ament-Velasquez S.L."/>
            <person name="Kruys A."/>
            <person name="Hutchinson M.I."/>
            <person name="Powell A.J."/>
            <person name="Barry K."/>
            <person name="Miller A.N."/>
            <person name="Grigoriev I.V."/>
            <person name="Debuchy R."/>
            <person name="Gladieux P."/>
            <person name="Thoren M.H."/>
            <person name="Johannesson H."/>
        </authorList>
    </citation>
    <scope>NUCLEOTIDE SEQUENCE</scope>
    <source>
        <strain evidence="2">CBS 314.62</strain>
    </source>
</reference>
<accession>A0AAE0XDR8</accession>